<sequence length="378" mass="41486">MPPAHTETAVEAKTVVELGEFIVREASRGELGLSKDIVGEINSIMTAIKLGAKVCNREISKANTFGIDVATHEEDMPTFANRRFLDALINREVVAGIATQSMDAFMSVENCQQKQLVCLLAPLDGTRQIDVNVSVGTLFSVYKRVSEPGAPVEKKDFLQPGCKQLVAGYIIYGSSTMIVVTFGRGVFGFTLDPSLGTFYLSHPNMKFPENGAIYSVNGGKRRKFPKGVVEYISHCQSKAMACRYIGSMVADFHRNFLKGGIYIYPPTFEDPKPSISMIFQCNPLAFICEQAGGKASDGFTRILAMEPTHLHNRVCFFCGSRKMVEEAESFMALKKMADGGWCYRRDEAGAESPVHSNSPSLPLNESVPMVSSKDRAKV</sequence>
<dbReference type="InterPro" id="IPR000146">
    <property type="entry name" value="FBPase_class-1"/>
</dbReference>
<keyword evidence="5 8" id="KW-0378">Hydrolase</keyword>
<proteinExistence type="inferred from homology"/>
<dbReference type="PIRSF" id="PIRSF500210">
    <property type="entry name" value="FBPtase"/>
    <property type="match status" value="1"/>
</dbReference>
<keyword evidence="4" id="KW-0963">Cytoplasm</keyword>
<dbReference type="EC" id="3.1.3.11" evidence="3"/>
<feature type="domain" description="Fructose-1-6-bisphosphatase class 1 C-terminal" evidence="11">
    <location>
        <begin position="208"/>
        <end position="331"/>
    </location>
</feature>
<dbReference type="GO" id="GO:0005986">
    <property type="term" value="P:sucrose biosynthetic process"/>
    <property type="evidence" value="ECO:0007669"/>
    <property type="project" value="TreeGrafter"/>
</dbReference>
<dbReference type="GO" id="GO:0030388">
    <property type="term" value="P:fructose 1,6-bisphosphate metabolic process"/>
    <property type="evidence" value="ECO:0007669"/>
    <property type="project" value="TreeGrafter"/>
</dbReference>
<dbReference type="PRINTS" id="PR00115">
    <property type="entry name" value="F16BPHPHTASE"/>
</dbReference>
<dbReference type="Pfam" id="PF18913">
    <property type="entry name" value="FBPase_C"/>
    <property type="match status" value="1"/>
</dbReference>
<dbReference type="HAMAP" id="MF_01855">
    <property type="entry name" value="FBPase_class1"/>
    <property type="match status" value="1"/>
</dbReference>
<dbReference type="Pfam" id="PF00316">
    <property type="entry name" value="FBPase"/>
    <property type="match status" value="1"/>
</dbReference>
<dbReference type="GO" id="GO:0006002">
    <property type="term" value="P:fructose 6-phosphate metabolic process"/>
    <property type="evidence" value="ECO:0007669"/>
    <property type="project" value="TreeGrafter"/>
</dbReference>
<evidence type="ECO:0000256" key="3">
    <source>
        <dbReference type="ARBA" id="ARBA00013093"/>
    </source>
</evidence>
<comment type="similarity">
    <text evidence="2 8">Belongs to the FBPase class 1 family.</text>
</comment>
<evidence type="ECO:0000256" key="4">
    <source>
        <dbReference type="ARBA" id="ARBA00022490"/>
    </source>
</evidence>
<dbReference type="CDD" id="cd00354">
    <property type="entry name" value="FBPase"/>
    <property type="match status" value="1"/>
</dbReference>
<evidence type="ECO:0000256" key="1">
    <source>
        <dbReference type="ARBA" id="ARBA00001273"/>
    </source>
</evidence>
<keyword evidence="6 8" id="KW-0119">Carbohydrate metabolism</keyword>
<feature type="compositionally biased region" description="Polar residues" evidence="9">
    <location>
        <begin position="354"/>
        <end position="363"/>
    </location>
</feature>
<gene>
    <name evidence="12" type="ORF">Cvel_26261</name>
</gene>
<evidence type="ECO:0000259" key="10">
    <source>
        <dbReference type="Pfam" id="PF00316"/>
    </source>
</evidence>
<dbReference type="GO" id="GO:0006094">
    <property type="term" value="P:gluconeogenesis"/>
    <property type="evidence" value="ECO:0007669"/>
    <property type="project" value="TreeGrafter"/>
</dbReference>
<dbReference type="InterPro" id="IPR028343">
    <property type="entry name" value="FBPtase"/>
</dbReference>
<dbReference type="EMBL" id="CDMZ01002308">
    <property type="protein sequence ID" value="CEM41773.1"/>
    <property type="molecule type" value="Genomic_DNA"/>
</dbReference>
<dbReference type="GO" id="GO:0005829">
    <property type="term" value="C:cytosol"/>
    <property type="evidence" value="ECO:0007669"/>
    <property type="project" value="TreeGrafter"/>
</dbReference>
<evidence type="ECO:0000313" key="12">
    <source>
        <dbReference type="EMBL" id="CEM41773.1"/>
    </source>
</evidence>
<dbReference type="PhylomeDB" id="A0A0G4HCL5"/>
<dbReference type="Gene3D" id="3.30.540.10">
    <property type="entry name" value="Fructose-1,6-Bisphosphatase, subunit A, domain 1"/>
    <property type="match status" value="1"/>
</dbReference>
<evidence type="ECO:0000256" key="5">
    <source>
        <dbReference type="ARBA" id="ARBA00022801"/>
    </source>
</evidence>
<evidence type="ECO:0000256" key="8">
    <source>
        <dbReference type="RuleBase" id="RU000508"/>
    </source>
</evidence>
<dbReference type="Gene3D" id="3.40.190.80">
    <property type="match status" value="1"/>
</dbReference>
<evidence type="ECO:0000256" key="6">
    <source>
        <dbReference type="ARBA" id="ARBA00023277"/>
    </source>
</evidence>
<evidence type="ECO:0000256" key="9">
    <source>
        <dbReference type="SAM" id="MobiDB-lite"/>
    </source>
</evidence>
<dbReference type="SUPFAM" id="SSF56655">
    <property type="entry name" value="Carbohydrate phosphatase"/>
    <property type="match status" value="1"/>
</dbReference>
<comment type="catalytic activity">
    <reaction evidence="1">
        <text>beta-D-fructose 1,6-bisphosphate + H2O = beta-D-fructose 6-phosphate + phosphate</text>
        <dbReference type="Rhea" id="RHEA:11064"/>
        <dbReference type="ChEBI" id="CHEBI:15377"/>
        <dbReference type="ChEBI" id="CHEBI:32966"/>
        <dbReference type="ChEBI" id="CHEBI:43474"/>
        <dbReference type="ChEBI" id="CHEBI:57634"/>
        <dbReference type="EC" id="3.1.3.11"/>
    </reaction>
</comment>
<dbReference type="GO" id="GO:0006000">
    <property type="term" value="P:fructose metabolic process"/>
    <property type="evidence" value="ECO:0007669"/>
    <property type="project" value="TreeGrafter"/>
</dbReference>
<dbReference type="VEuPathDB" id="CryptoDB:Cvel_26261"/>
<evidence type="ECO:0000256" key="7">
    <source>
        <dbReference type="ARBA" id="ARBA00024331"/>
    </source>
</evidence>
<dbReference type="GO" id="GO:0042132">
    <property type="term" value="F:fructose 1,6-bisphosphate 1-phosphatase activity"/>
    <property type="evidence" value="ECO:0007669"/>
    <property type="project" value="UniProtKB-EC"/>
</dbReference>
<feature type="region of interest" description="Disordered" evidence="9">
    <location>
        <begin position="350"/>
        <end position="378"/>
    </location>
</feature>
<evidence type="ECO:0000259" key="11">
    <source>
        <dbReference type="Pfam" id="PF18913"/>
    </source>
</evidence>
<protein>
    <recommendedName>
        <fullName evidence="3">fructose-bisphosphatase</fullName>
        <ecNumber evidence="3">3.1.3.11</ecNumber>
    </recommendedName>
</protein>
<comment type="pathway">
    <text evidence="7">Carbohydrate biosynthesis.</text>
</comment>
<dbReference type="PIRSF" id="PIRSF000904">
    <property type="entry name" value="FBPtase_SBPase"/>
    <property type="match status" value="1"/>
</dbReference>
<accession>A0A0G4HCL5</accession>
<dbReference type="PANTHER" id="PTHR11556:SF35">
    <property type="entry name" value="SEDOHEPTULOSE-1,7-BISPHOSPHATASE, CHLOROPLASTIC"/>
    <property type="match status" value="1"/>
</dbReference>
<organism evidence="12">
    <name type="scientific">Chromera velia CCMP2878</name>
    <dbReference type="NCBI Taxonomy" id="1169474"/>
    <lineage>
        <taxon>Eukaryota</taxon>
        <taxon>Sar</taxon>
        <taxon>Alveolata</taxon>
        <taxon>Colpodellida</taxon>
        <taxon>Chromeraceae</taxon>
        <taxon>Chromera</taxon>
    </lineage>
</organism>
<dbReference type="PANTHER" id="PTHR11556">
    <property type="entry name" value="FRUCTOSE-1,6-BISPHOSPHATASE-RELATED"/>
    <property type="match status" value="1"/>
</dbReference>
<feature type="domain" description="Fructose-1-6-bisphosphatase class I N-terminal" evidence="10">
    <location>
        <begin position="34"/>
        <end position="203"/>
    </location>
</feature>
<name>A0A0G4HCL5_9ALVE</name>
<reference evidence="12" key="1">
    <citation type="submission" date="2014-11" db="EMBL/GenBank/DDBJ databases">
        <authorList>
            <person name="Otto D Thomas"/>
            <person name="Naeem Raeece"/>
        </authorList>
    </citation>
    <scope>NUCLEOTIDE SEQUENCE</scope>
</reference>
<dbReference type="InterPro" id="IPR033391">
    <property type="entry name" value="FBPase_N"/>
</dbReference>
<evidence type="ECO:0000256" key="2">
    <source>
        <dbReference type="ARBA" id="ARBA00010941"/>
    </source>
</evidence>
<dbReference type="InterPro" id="IPR044015">
    <property type="entry name" value="FBPase_C_dom"/>
</dbReference>
<dbReference type="AlphaFoldDB" id="A0A0G4HCL5"/>